<evidence type="ECO:0000313" key="2">
    <source>
        <dbReference type="EMBL" id="TPX73452.1"/>
    </source>
</evidence>
<sequence length="481" mass="52186">MSGNEKSVKEQIALLKAAIARKKMEAQPNIHRTTLQPQTNTHQPYYSRESNWRGRGRGRGRGGAPSFGNKTLQVVGSLTHVSPSIPPPSVPAASAISSRNKTLVLNKSVETAPAPKSIPQFITSGNKLVRAGVVIKKVPDLNDSYKVFKGGITKVFRKPPSKPTFAKSLRGGKRQVMIDGVAFRIDPHGRKLVRVNTEKPGLTSGIPQTSAVPPSFKATPKRVLIGKRAFVRSKKGNLIPQNAENATSLSNAPSSTTQLSASFAANTFHQPAAPSTHALCPTHPRHTQPRSVTTLQANAGAATRLVNIRTNGADCADRHVWVCPDVDTGKICSKGVNCRLPPCILVRKGVDVSKYMKKKDVAAQEEEEEDEMAALVKPDFVVGFQARKARAVYDGEEAEFDPSLVELDGESSEDDEDGSDQNGDVVNDGDVIDLEWDDSWDMQDAFTAGVQDEEEGDQEEEEEDEEEDDEDAADADAMENE</sequence>
<gene>
    <name evidence="2" type="ORF">CcCBS67573_g05286</name>
</gene>
<protein>
    <submittedName>
        <fullName evidence="2">Uncharacterized protein</fullName>
    </submittedName>
</protein>
<organism evidence="2 3">
    <name type="scientific">Chytriomyces confervae</name>
    <dbReference type="NCBI Taxonomy" id="246404"/>
    <lineage>
        <taxon>Eukaryota</taxon>
        <taxon>Fungi</taxon>
        <taxon>Fungi incertae sedis</taxon>
        <taxon>Chytridiomycota</taxon>
        <taxon>Chytridiomycota incertae sedis</taxon>
        <taxon>Chytridiomycetes</taxon>
        <taxon>Chytridiales</taxon>
        <taxon>Chytriomycetaceae</taxon>
        <taxon>Chytriomyces</taxon>
    </lineage>
</organism>
<proteinExistence type="predicted"/>
<feature type="compositionally biased region" description="Acidic residues" evidence="1">
    <location>
        <begin position="451"/>
        <end position="481"/>
    </location>
</feature>
<dbReference type="EMBL" id="QEAP01000185">
    <property type="protein sequence ID" value="TPX73452.1"/>
    <property type="molecule type" value="Genomic_DNA"/>
</dbReference>
<dbReference type="OrthoDB" id="410307at2759"/>
<evidence type="ECO:0000256" key="1">
    <source>
        <dbReference type="SAM" id="MobiDB-lite"/>
    </source>
</evidence>
<accession>A0A507FBE2</accession>
<dbReference type="Proteomes" id="UP000320333">
    <property type="component" value="Unassembled WGS sequence"/>
</dbReference>
<dbReference type="STRING" id="246404.A0A507FBE2"/>
<evidence type="ECO:0000313" key="3">
    <source>
        <dbReference type="Proteomes" id="UP000320333"/>
    </source>
</evidence>
<feature type="region of interest" description="Disordered" evidence="1">
    <location>
        <begin position="399"/>
        <end position="481"/>
    </location>
</feature>
<name>A0A507FBE2_9FUNG</name>
<feature type="compositionally biased region" description="Acidic residues" evidence="1">
    <location>
        <begin position="430"/>
        <end position="441"/>
    </location>
</feature>
<keyword evidence="3" id="KW-1185">Reference proteome</keyword>
<reference evidence="2 3" key="1">
    <citation type="journal article" date="2019" name="Sci. Rep.">
        <title>Comparative genomics of chytrid fungi reveal insights into the obligate biotrophic and pathogenic lifestyle of Synchytrium endobioticum.</title>
        <authorList>
            <person name="van de Vossenberg B.T.L.H."/>
            <person name="Warris S."/>
            <person name="Nguyen H.D.T."/>
            <person name="van Gent-Pelzer M.P.E."/>
            <person name="Joly D.L."/>
            <person name="van de Geest H.C."/>
            <person name="Bonants P.J.M."/>
            <person name="Smith D.S."/>
            <person name="Levesque C.A."/>
            <person name="van der Lee T.A.J."/>
        </authorList>
    </citation>
    <scope>NUCLEOTIDE SEQUENCE [LARGE SCALE GENOMIC DNA]</scope>
    <source>
        <strain evidence="2 3">CBS 675.73</strain>
    </source>
</reference>
<feature type="compositionally biased region" description="Acidic residues" evidence="1">
    <location>
        <begin position="407"/>
        <end position="419"/>
    </location>
</feature>
<feature type="region of interest" description="Disordered" evidence="1">
    <location>
        <begin position="37"/>
        <end position="70"/>
    </location>
</feature>
<comment type="caution">
    <text evidence="2">The sequence shown here is derived from an EMBL/GenBank/DDBJ whole genome shotgun (WGS) entry which is preliminary data.</text>
</comment>
<dbReference type="AlphaFoldDB" id="A0A507FBE2"/>
<feature type="compositionally biased region" description="Low complexity" evidence="1">
    <location>
        <begin position="420"/>
        <end position="429"/>
    </location>
</feature>